<protein>
    <submittedName>
        <fullName evidence="1">Uncharacterized protein</fullName>
    </submittedName>
</protein>
<name>A0A917MZ02_9BACT</name>
<accession>A0A917MZ02</accession>
<reference evidence="1" key="1">
    <citation type="journal article" date="2014" name="Int. J. Syst. Evol. Microbiol.">
        <title>Complete genome sequence of Corynebacterium casei LMG S-19264T (=DSM 44701T), isolated from a smear-ripened cheese.</title>
        <authorList>
            <consortium name="US DOE Joint Genome Institute (JGI-PGF)"/>
            <person name="Walter F."/>
            <person name="Albersmeier A."/>
            <person name="Kalinowski J."/>
            <person name="Ruckert C."/>
        </authorList>
    </citation>
    <scope>NUCLEOTIDE SEQUENCE</scope>
    <source>
        <strain evidence="1">CGMCC 1.15290</strain>
    </source>
</reference>
<keyword evidence="2" id="KW-1185">Reference proteome</keyword>
<evidence type="ECO:0000313" key="2">
    <source>
        <dbReference type="Proteomes" id="UP000627292"/>
    </source>
</evidence>
<organism evidence="1 2">
    <name type="scientific">Filimonas zeae</name>
    <dbReference type="NCBI Taxonomy" id="1737353"/>
    <lineage>
        <taxon>Bacteria</taxon>
        <taxon>Pseudomonadati</taxon>
        <taxon>Bacteroidota</taxon>
        <taxon>Chitinophagia</taxon>
        <taxon>Chitinophagales</taxon>
        <taxon>Chitinophagaceae</taxon>
        <taxon>Filimonas</taxon>
    </lineage>
</organism>
<dbReference type="Proteomes" id="UP000627292">
    <property type="component" value="Unassembled WGS sequence"/>
</dbReference>
<evidence type="ECO:0000313" key="1">
    <source>
        <dbReference type="EMBL" id="GGH82197.1"/>
    </source>
</evidence>
<comment type="caution">
    <text evidence="1">The sequence shown here is derived from an EMBL/GenBank/DDBJ whole genome shotgun (WGS) entry which is preliminary data.</text>
</comment>
<dbReference type="AlphaFoldDB" id="A0A917MZ02"/>
<gene>
    <name evidence="1" type="ORF">GCM10011379_55720</name>
</gene>
<sequence length="182" mass="21612">MTFDYPGYPLKFIQRDWCRDSSDHISTYIYKFYSPITTYHYIVRAEYHKHDVFAIKFYCKKDRKSEYKYSKIVNRGDLGNIIMSCAKVIPLLLGDYPRASFSFAASRSIDSSNNTIEDAPDTQRFRMYKYMIPIKFGFRTFNHIAYDIISSYLLHNRNSESNQSDIENMFKNSYTNLYSLTL</sequence>
<proteinExistence type="predicted"/>
<dbReference type="EMBL" id="BMIB01000007">
    <property type="protein sequence ID" value="GGH82197.1"/>
    <property type="molecule type" value="Genomic_DNA"/>
</dbReference>
<reference evidence="1" key="2">
    <citation type="submission" date="2020-09" db="EMBL/GenBank/DDBJ databases">
        <authorList>
            <person name="Sun Q."/>
            <person name="Zhou Y."/>
        </authorList>
    </citation>
    <scope>NUCLEOTIDE SEQUENCE</scope>
    <source>
        <strain evidence="1">CGMCC 1.15290</strain>
    </source>
</reference>